<evidence type="ECO:0000313" key="2">
    <source>
        <dbReference type="WBParaSite" id="MhA1_Contig830.frz3.gene1"/>
    </source>
</evidence>
<dbReference type="AlphaFoldDB" id="A0A1I8C0Z6"/>
<reference evidence="2" key="1">
    <citation type="submission" date="2016-11" db="UniProtKB">
        <authorList>
            <consortium name="WormBaseParasite"/>
        </authorList>
    </citation>
    <scope>IDENTIFICATION</scope>
</reference>
<name>A0A1I8C0Z6_MELHA</name>
<proteinExistence type="predicted"/>
<dbReference type="Proteomes" id="UP000095281">
    <property type="component" value="Unplaced"/>
</dbReference>
<sequence length="108" mass="12635">MAWSGCVKIDTFEEYDEQMEEFTKHDSIWKKSPTKPHNGRDEDDHKETIYYNCRHDKCGAKSKIVVKRKRLDNAFVSARFYAGTSEHANHVERSKSDCRAYFAGNLKN</sequence>
<keyword evidence="1" id="KW-1185">Reference proteome</keyword>
<evidence type="ECO:0000313" key="1">
    <source>
        <dbReference type="Proteomes" id="UP000095281"/>
    </source>
</evidence>
<dbReference type="WBParaSite" id="MhA1_Contig830.frz3.gene1">
    <property type="protein sequence ID" value="MhA1_Contig830.frz3.gene1"/>
    <property type="gene ID" value="MhA1_Contig830.frz3.gene1"/>
</dbReference>
<accession>A0A1I8C0Z6</accession>
<organism evidence="1 2">
    <name type="scientific">Meloidogyne hapla</name>
    <name type="common">Root-knot nematode worm</name>
    <dbReference type="NCBI Taxonomy" id="6305"/>
    <lineage>
        <taxon>Eukaryota</taxon>
        <taxon>Metazoa</taxon>
        <taxon>Ecdysozoa</taxon>
        <taxon>Nematoda</taxon>
        <taxon>Chromadorea</taxon>
        <taxon>Rhabditida</taxon>
        <taxon>Tylenchina</taxon>
        <taxon>Tylenchomorpha</taxon>
        <taxon>Tylenchoidea</taxon>
        <taxon>Meloidogynidae</taxon>
        <taxon>Meloidogyninae</taxon>
        <taxon>Meloidogyne</taxon>
    </lineage>
</organism>
<protein>
    <submittedName>
        <fullName evidence="2">FLYWCH-type domain-containing protein</fullName>
    </submittedName>
</protein>